<evidence type="ECO:0000256" key="9">
    <source>
        <dbReference type="ARBA" id="ARBA00023180"/>
    </source>
</evidence>
<dbReference type="InterPro" id="IPR003137">
    <property type="entry name" value="PA_domain"/>
</dbReference>
<dbReference type="GO" id="GO:0012505">
    <property type="term" value="C:endomembrane system"/>
    <property type="evidence" value="ECO:0007669"/>
    <property type="project" value="UniProtKB-SubCell"/>
</dbReference>
<evidence type="ECO:0000256" key="8">
    <source>
        <dbReference type="ARBA" id="ARBA00023136"/>
    </source>
</evidence>
<dbReference type="PANTHER" id="PTHR22702">
    <property type="entry name" value="PROTEASE-ASSOCIATED DOMAIN-CONTAINING PROTEIN"/>
    <property type="match status" value="1"/>
</dbReference>
<keyword evidence="9" id="KW-0325">Glycoprotein</keyword>
<reference evidence="14" key="1">
    <citation type="submission" date="2021-01" db="EMBL/GenBank/DDBJ databases">
        <authorList>
            <person name="Corre E."/>
            <person name="Pelletier E."/>
            <person name="Niang G."/>
            <person name="Scheremetjew M."/>
            <person name="Finn R."/>
            <person name="Kale V."/>
            <person name="Holt S."/>
            <person name="Cochrane G."/>
            <person name="Meng A."/>
            <person name="Brown T."/>
            <person name="Cohen L."/>
        </authorList>
    </citation>
    <scope>NUCLEOTIDE SEQUENCE</scope>
    <source>
        <strain evidence="14">Fehren 1</strain>
    </source>
</reference>
<keyword evidence="8 11" id="KW-0472">Membrane</keyword>
<name>A0A7S3MQW5_9SPIT</name>
<evidence type="ECO:0000256" key="7">
    <source>
        <dbReference type="ARBA" id="ARBA00022989"/>
    </source>
</evidence>
<dbReference type="InterPro" id="IPR056858">
    <property type="entry name" value="VSR_TRX"/>
</dbReference>
<evidence type="ECO:0000256" key="1">
    <source>
        <dbReference type="ARBA" id="ARBA00004479"/>
    </source>
</evidence>
<keyword evidence="5" id="KW-0677">Repeat</keyword>
<feature type="domain" description="Vacuolar sorting receptor thioredoxin-like" evidence="13">
    <location>
        <begin position="89"/>
        <end position="284"/>
    </location>
</feature>
<gene>
    <name evidence="14" type="ORF">FEHR0123_LOCUS10784</name>
</gene>
<evidence type="ECO:0000259" key="13">
    <source>
        <dbReference type="Pfam" id="PF25011"/>
    </source>
</evidence>
<sequence>MIARRGNCSFVSKVRNAERAGAGLLVVVDNTPEDVHSIIMGDDGTGTGIRIPSMLISKTDGERLIDFARKRKGATLSAEFAIRDKSEAVDIELWYSSNNQLALDFVKEFDRYAHKLAGYVNITPRFVTWGCPVCTDDFKKEECFTDGAYCAPNHVKDDFNRVQGRDIITEDLRQSCLHKILKEKGEEPKWWDYMKEVHSECFGFISKECSKRAHKVKGFSWEETEHCVQESFIGTDMDISDNSILRDNAEAWKSYGTLYWPSVTINKVTFRGDITPENILEDVCAHLKTKPEVCIDFYKREHIVYEDSSILGPDTISAELLIFIVAILIGVNVMLIMAYRRCVKKEMEDTMGYKVSNAVSQYISVAQVAQNGMSNTSLEME</sequence>
<comment type="subcellular location">
    <subcellularLocation>
        <location evidence="10">Endomembrane system</location>
        <topology evidence="10">Single-pass membrane protein</topology>
    </subcellularLocation>
    <subcellularLocation>
        <location evidence="1">Membrane</location>
        <topology evidence="1">Single-pass type I membrane protein</topology>
    </subcellularLocation>
</comment>
<dbReference type="Pfam" id="PF25011">
    <property type="entry name" value="VSR_TRX"/>
    <property type="match status" value="1"/>
</dbReference>
<dbReference type="EMBL" id="HBIE01035573">
    <property type="protein sequence ID" value="CAE0315854.1"/>
    <property type="molecule type" value="Transcribed_RNA"/>
</dbReference>
<evidence type="ECO:0000256" key="6">
    <source>
        <dbReference type="ARBA" id="ARBA00022837"/>
    </source>
</evidence>
<keyword evidence="4" id="KW-0732">Signal</keyword>
<evidence type="ECO:0000259" key="12">
    <source>
        <dbReference type="Pfam" id="PF02225"/>
    </source>
</evidence>
<accession>A0A7S3MQW5</accession>
<dbReference type="Pfam" id="PF02225">
    <property type="entry name" value="PA"/>
    <property type="match status" value="1"/>
</dbReference>
<evidence type="ECO:0000256" key="10">
    <source>
        <dbReference type="ARBA" id="ARBA00037847"/>
    </source>
</evidence>
<dbReference type="AlphaFoldDB" id="A0A7S3MQW5"/>
<proteinExistence type="predicted"/>
<dbReference type="GO" id="GO:0016020">
    <property type="term" value="C:membrane"/>
    <property type="evidence" value="ECO:0007669"/>
    <property type="project" value="UniProtKB-SubCell"/>
</dbReference>
<evidence type="ECO:0000256" key="3">
    <source>
        <dbReference type="ARBA" id="ARBA00022692"/>
    </source>
</evidence>
<dbReference type="SUPFAM" id="SSF52025">
    <property type="entry name" value="PA domain"/>
    <property type="match status" value="1"/>
</dbReference>
<keyword evidence="7 11" id="KW-1133">Transmembrane helix</keyword>
<evidence type="ECO:0000256" key="11">
    <source>
        <dbReference type="SAM" id="Phobius"/>
    </source>
</evidence>
<evidence type="ECO:0000256" key="4">
    <source>
        <dbReference type="ARBA" id="ARBA00022729"/>
    </source>
</evidence>
<dbReference type="PANTHER" id="PTHR22702:SF1">
    <property type="entry name" value="PROTEASE-ASSOCIATED DOMAIN-CONTAINING PROTEIN 1"/>
    <property type="match status" value="1"/>
</dbReference>
<keyword evidence="2" id="KW-0245">EGF-like domain</keyword>
<keyword evidence="3 11" id="KW-0812">Transmembrane</keyword>
<dbReference type="InterPro" id="IPR046450">
    <property type="entry name" value="PA_dom_sf"/>
</dbReference>
<evidence type="ECO:0000256" key="5">
    <source>
        <dbReference type="ARBA" id="ARBA00022737"/>
    </source>
</evidence>
<feature type="transmembrane region" description="Helical" evidence="11">
    <location>
        <begin position="320"/>
        <end position="339"/>
    </location>
</feature>
<evidence type="ECO:0008006" key="15">
    <source>
        <dbReference type="Google" id="ProtNLM"/>
    </source>
</evidence>
<keyword evidence="6" id="KW-0106">Calcium</keyword>
<feature type="domain" description="PA" evidence="12">
    <location>
        <begin position="2"/>
        <end position="64"/>
    </location>
</feature>
<evidence type="ECO:0000313" key="14">
    <source>
        <dbReference type="EMBL" id="CAE0315854.1"/>
    </source>
</evidence>
<evidence type="ECO:0000256" key="2">
    <source>
        <dbReference type="ARBA" id="ARBA00022536"/>
    </source>
</evidence>
<protein>
    <recommendedName>
        <fullName evidence="15">PA domain-containing protein</fullName>
    </recommendedName>
</protein>
<organism evidence="14">
    <name type="scientific">Favella ehrenbergii</name>
    <dbReference type="NCBI Taxonomy" id="182087"/>
    <lineage>
        <taxon>Eukaryota</taxon>
        <taxon>Sar</taxon>
        <taxon>Alveolata</taxon>
        <taxon>Ciliophora</taxon>
        <taxon>Intramacronucleata</taxon>
        <taxon>Spirotrichea</taxon>
        <taxon>Choreotrichia</taxon>
        <taxon>Tintinnida</taxon>
        <taxon>Xystonellidae</taxon>
        <taxon>Favella</taxon>
    </lineage>
</organism>
<dbReference type="Gene3D" id="3.50.30.30">
    <property type="match status" value="1"/>
</dbReference>